<dbReference type="EMBL" id="BART01022517">
    <property type="protein sequence ID" value="GAG97388.1"/>
    <property type="molecule type" value="Genomic_DNA"/>
</dbReference>
<feature type="transmembrane region" description="Helical" evidence="6">
    <location>
        <begin position="51"/>
        <end position="72"/>
    </location>
</feature>
<evidence type="ECO:0000256" key="3">
    <source>
        <dbReference type="ARBA" id="ARBA00022692"/>
    </source>
</evidence>
<evidence type="ECO:0000256" key="4">
    <source>
        <dbReference type="ARBA" id="ARBA00022989"/>
    </source>
</evidence>
<dbReference type="GO" id="GO:0005886">
    <property type="term" value="C:plasma membrane"/>
    <property type="evidence" value="ECO:0007669"/>
    <property type="project" value="UniProtKB-SubCell"/>
</dbReference>
<proteinExistence type="predicted"/>
<dbReference type="Pfam" id="PF12679">
    <property type="entry name" value="ABC2_membrane_2"/>
    <property type="match status" value="1"/>
</dbReference>
<reference evidence="7" key="1">
    <citation type="journal article" date="2014" name="Front. Microbiol.">
        <title>High frequency of phylogenetically diverse reductive dehalogenase-homologous genes in deep subseafloor sedimentary metagenomes.</title>
        <authorList>
            <person name="Kawai M."/>
            <person name="Futagami T."/>
            <person name="Toyoda A."/>
            <person name="Takaki Y."/>
            <person name="Nishi S."/>
            <person name="Hori S."/>
            <person name="Arai W."/>
            <person name="Tsubouchi T."/>
            <person name="Morono Y."/>
            <person name="Uchiyama I."/>
            <person name="Ito T."/>
            <person name="Fujiyama A."/>
            <person name="Inagaki F."/>
            <person name="Takami H."/>
        </authorList>
    </citation>
    <scope>NUCLEOTIDE SEQUENCE</scope>
    <source>
        <strain evidence="7">Expedition CK06-06</strain>
    </source>
</reference>
<sequence length="236" mass="25936">MRNTTTIALREFKSYLASPMAYVVTGIFLVLTGFFFQSSPTTYSETSINGFLVWGSILLLLLASVLTMRLLAEERKMGTLELLLTAPVRDSEVILGKFLGSLGILTVMLVLTFYYPILLMWFGDPDMGPIATGYLGLFLLGCTSLAVGLFASSLTSNQIVAAVVAGGVLCALWFLGMAADLLPEAMGEVISYLSLYYHFPDFMKGVIDTRGIIYYLSITVLFLFLAMRSLESSRWS</sequence>
<organism evidence="7">
    <name type="scientific">marine sediment metagenome</name>
    <dbReference type="NCBI Taxonomy" id="412755"/>
    <lineage>
        <taxon>unclassified sequences</taxon>
        <taxon>metagenomes</taxon>
        <taxon>ecological metagenomes</taxon>
    </lineage>
</organism>
<gene>
    <name evidence="7" type="ORF">S01H4_41207</name>
</gene>
<evidence type="ECO:0008006" key="8">
    <source>
        <dbReference type="Google" id="ProtNLM"/>
    </source>
</evidence>
<evidence type="ECO:0000256" key="6">
    <source>
        <dbReference type="SAM" id="Phobius"/>
    </source>
</evidence>
<evidence type="ECO:0000313" key="7">
    <source>
        <dbReference type="EMBL" id="GAG97388.1"/>
    </source>
</evidence>
<evidence type="ECO:0000256" key="1">
    <source>
        <dbReference type="ARBA" id="ARBA00004651"/>
    </source>
</evidence>
<evidence type="ECO:0000256" key="5">
    <source>
        <dbReference type="ARBA" id="ARBA00023136"/>
    </source>
</evidence>
<dbReference type="PANTHER" id="PTHR30294:SF29">
    <property type="entry name" value="MULTIDRUG ABC TRANSPORTER PERMEASE YBHS-RELATED"/>
    <property type="match status" value="1"/>
</dbReference>
<feature type="transmembrane region" description="Helical" evidence="6">
    <location>
        <begin position="159"/>
        <end position="179"/>
    </location>
</feature>
<feature type="transmembrane region" description="Helical" evidence="6">
    <location>
        <begin position="20"/>
        <end position="39"/>
    </location>
</feature>
<comment type="caution">
    <text evidence="7">The sequence shown here is derived from an EMBL/GenBank/DDBJ whole genome shotgun (WGS) entry which is preliminary data.</text>
</comment>
<name>X1CMJ6_9ZZZZ</name>
<dbReference type="GO" id="GO:0140359">
    <property type="term" value="F:ABC-type transporter activity"/>
    <property type="evidence" value="ECO:0007669"/>
    <property type="project" value="InterPro"/>
</dbReference>
<dbReference type="InterPro" id="IPR051449">
    <property type="entry name" value="ABC-2_transporter_component"/>
</dbReference>
<protein>
    <recommendedName>
        <fullName evidence="8">ABC-2 type transporter domain-containing protein</fullName>
    </recommendedName>
</protein>
<keyword evidence="5 6" id="KW-0472">Membrane</keyword>
<keyword evidence="4 6" id="KW-1133">Transmembrane helix</keyword>
<feature type="transmembrane region" description="Helical" evidence="6">
    <location>
        <begin position="130"/>
        <end position="152"/>
    </location>
</feature>
<evidence type="ECO:0000256" key="2">
    <source>
        <dbReference type="ARBA" id="ARBA00022475"/>
    </source>
</evidence>
<feature type="transmembrane region" description="Helical" evidence="6">
    <location>
        <begin position="212"/>
        <end position="230"/>
    </location>
</feature>
<keyword evidence="3 6" id="KW-0812">Transmembrane</keyword>
<comment type="subcellular location">
    <subcellularLocation>
        <location evidence="1">Cell membrane</location>
        <topology evidence="1">Multi-pass membrane protein</topology>
    </subcellularLocation>
</comment>
<feature type="transmembrane region" description="Helical" evidence="6">
    <location>
        <begin position="93"/>
        <end position="118"/>
    </location>
</feature>
<dbReference type="PANTHER" id="PTHR30294">
    <property type="entry name" value="MEMBRANE COMPONENT OF ABC TRANSPORTER YHHJ-RELATED"/>
    <property type="match status" value="1"/>
</dbReference>
<accession>X1CMJ6</accession>
<dbReference type="AlphaFoldDB" id="X1CMJ6"/>
<keyword evidence="2" id="KW-1003">Cell membrane</keyword>